<dbReference type="Gene3D" id="3.40.50.10330">
    <property type="entry name" value="Probable inorganic polyphosphate/atp-NAD kinase, domain 1"/>
    <property type="match status" value="1"/>
</dbReference>
<keyword evidence="3" id="KW-0812">Transmembrane</keyword>
<proteinExistence type="predicted"/>
<dbReference type="GO" id="GO:0016301">
    <property type="term" value="F:kinase activity"/>
    <property type="evidence" value="ECO:0007669"/>
    <property type="project" value="UniProtKB-KW"/>
</dbReference>
<evidence type="ECO:0000256" key="7">
    <source>
        <dbReference type="SAM" id="MobiDB-lite"/>
    </source>
</evidence>
<dbReference type="RefSeq" id="WP_348611146.1">
    <property type="nucleotide sequence ID" value="NZ_CP157276.1"/>
</dbReference>
<dbReference type="PROSITE" id="PS50146">
    <property type="entry name" value="DAGK"/>
    <property type="match status" value="1"/>
</dbReference>
<evidence type="ECO:0000256" key="4">
    <source>
        <dbReference type="ARBA" id="ARBA00022801"/>
    </source>
</evidence>
<evidence type="ECO:0000256" key="2">
    <source>
        <dbReference type="ARBA" id="ARBA00022475"/>
    </source>
</evidence>
<dbReference type="InterPro" id="IPR017438">
    <property type="entry name" value="ATP-NAD_kinase_N"/>
</dbReference>
<dbReference type="InterPro" id="IPR036938">
    <property type="entry name" value="PAP2/HPO_sf"/>
</dbReference>
<reference evidence="9 10" key="1">
    <citation type="submission" date="2023-11" db="EMBL/GenBank/DDBJ databases">
        <authorList>
            <person name="Val-Calvo J."/>
            <person name="Scortti M."/>
            <person name="Vazquez-Boland J."/>
        </authorList>
    </citation>
    <scope>NUCLEOTIDE SEQUENCE [LARGE SCALE GENOMIC DNA]</scope>
    <source>
        <strain evidence="9 10">DSM 46662</strain>
    </source>
</reference>
<dbReference type="PANTHER" id="PTHR14969:SF62">
    <property type="entry name" value="DECAPRENYLPHOSPHORYL-5-PHOSPHORIBOSE PHOSPHATASE RV3807C-RELATED"/>
    <property type="match status" value="1"/>
</dbReference>
<keyword evidence="9" id="KW-0808">Transferase</keyword>
<dbReference type="EMBL" id="JBDLNU010000003">
    <property type="protein sequence ID" value="MFM1729396.1"/>
    <property type="molecule type" value="Genomic_DNA"/>
</dbReference>
<keyword evidence="6" id="KW-0472">Membrane</keyword>
<organism evidence="9 10">
    <name type="scientific">Prescottella soli</name>
    <dbReference type="NCBI Taxonomy" id="1543852"/>
    <lineage>
        <taxon>Bacteria</taxon>
        <taxon>Bacillati</taxon>
        <taxon>Actinomycetota</taxon>
        <taxon>Actinomycetes</taxon>
        <taxon>Mycobacteriales</taxon>
        <taxon>Nocardiaceae</taxon>
        <taxon>Prescottella</taxon>
    </lineage>
</organism>
<dbReference type="Gene3D" id="2.60.200.40">
    <property type="match status" value="1"/>
</dbReference>
<dbReference type="InterPro" id="IPR000326">
    <property type="entry name" value="PAP2/HPO"/>
</dbReference>
<keyword evidence="10" id="KW-1185">Reference proteome</keyword>
<dbReference type="InterPro" id="IPR016064">
    <property type="entry name" value="NAD/diacylglycerol_kinase_sf"/>
</dbReference>
<keyword evidence="9" id="KW-0418">Kinase</keyword>
<dbReference type="Pfam" id="PF00781">
    <property type="entry name" value="DAGK_cat"/>
    <property type="match status" value="1"/>
</dbReference>
<dbReference type="Proteomes" id="UP001629744">
    <property type="component" value="Unassembled WGS sequence"/>
</dbReference>
<evidence type="ECO:0000256" key="1">
    <source>
        <dbReference type="ARBA" id="ARBA00004651"/>
    </source>
</evidence>
<name>A0ABW9FV09_9NOCA</name>
<dbReference type="Gene3D" id="1.20.144.10">
    <property type="entry name" value="Phosphatidic acid phosphatase type 2/haloperoxidase"/>
    <property type="match status" value="1"/>
</dbReference>
<evidence type="ECO:0000313" key="10">
    <source>
        <dbReference type="Proteomes" id="UP001629744"/>
    </source>
</evidence>
<evidence type="ECO:0000259" key="8">
    <source>
        <dbReference type="PROSITE" id="PS50146"/>
    </source>
</evidence>
<keyword evidence="2" id="KW-1003">Cell membrane</keyword>
<comment type="caution">
    <text evidence="9">The sequence shown here is derived from an EMBL/GenBank/DDBJ whole genome shotgun (WGS) entry which is preliminary data.</text>
</comment>
<gene>
    <name evidence="9" type="ORF">ABEU19_002905</name>
</gene>
<feature type="domain" description="DAGKc" evidence="8">
    <location>
        <begin position="181"/>
        <end position="306"/>
    </location>
</feature>
<dbReference type="Pfam" id="PF01569">
    <property type="entry name" value="PAP2"/>
    <property type="match status" value="1"/>
</dbReference>
<dbReference type="SUPFAM" id="SSF48317">
    <property type="entry name" value="Acid phosphatase/Vanadium-dependent haloperoxidase"/>
    <property type="match status" value="1"/>
</dbReference>
<dbReference type="SMART" id="SM00014">
    <property type="entry name" value="acidPPc"/>
    <property type="match status" value="1"/>
</dbReference>
<accession>A0ABW9FV09</accession>
<dbReference type="PANTHER" id="PTHR14969">
    <property type="entry name" value="SPHINGOSINE-1-PHOSPHATE PHOSPHOHYDROLASE"/>
    <property type="match status" value="1"/>
</dbReference>
<evidence type="ECO:0000256" key="5">
    <source>
        <dbReference type="ARBA" id="ARBA00022989"/>
    </source>
</evidence>
<dbReference type="SMART" id="SM00046">
    <property type="entry name" value="DAGKc"/>
    <property type="match status" value="1"/>
</dbReference>
<evidence type="ECO:0000256" key="3">
    <source>
        <dbReference type="ARBA" id="ARBA00022692"/>
    </source>
</evidence>
<dbReference type="SUPFAM" id="SSF111331">
    <property type="entry name" value="NAD kinase/diacylglycerol kinase-like"/>
    <property type="match status" value="1"/>
</dbReference>
<protein>
    <submittedName>
        <fullName evidence="9">Diacylglycerol kinase family protein</fullName>
    </submittedName>
</protein>
<evidence type="ECO:0000313" key="9">
    <source>
        <dbReference type="EMBL" id="MFM1729396.1"/>
    </source>
</evidence>
<dbReference type="CDD" id="cd01610">
    <property type="entry name" value="PAP2_like"/>
    <property type="match status" value="1"/>
</dbReference>
<evidence type="ECO:0000256" key="6">
    <source>
        <dbReference type="ARBA" id="ARBA00023136"/>
    </source>
</evidence>
<comment type="subcellular location">
    <subcellularLocation>
        <location evidence="1">Cell membrane</location>
        <topology evidence="1">Multi-pass membrane protein</topology>
    </subcellularLocation>
</comment>
<keyword evidence="5" id="KW-1133">Transmembrane helix</keyword>
<sequence length="478" mass="50206">MRLSTDLPPSRLDGGLRALSTSASHSVLWLGIAAGLGLAGGRARRAAVRGILSVAGASALTNAVLKPLLPRRRPPAGTPEFTIRRGLPAPASSSFPSGHSASAAAFATGVALEFPAVGAALAPLAAAVAYSRVHTGVHWPSDIAVGMGVGSAVALATRRWWPVRDEEPATLGPDRRTRALSEGDGMIVFVNPGSGNDDDGIRSEVEEALPKAEVVEFDPDRDFDTQLDEVITERSPEAVGVCGGDGTVVTVAAAAVRHDLPLAVFPGGTLNHFARDAGVGDIASTAEAIATGSAELVDLGQVEVDGGPATTFVNTASLGGYPESVRLRERWQPRLGKWPAAALAMTRVLARTRPMNVLIDGTRHSIWMAFVGNGRYSPADQVPMSRPEIHRGTLDVRYIRADRRFSRTRLVAAALTGTLGSSATYVQRATASLTVEVDGEAVALATDGEVVADGRRFEFRSEPRSVTLYRRLPADRPG</sequence>
<keyword evidence="4" id="KW-0378">Hydrolase</keyword>
<feature type="region of interest" description="Disordered" evidence="7">
    <location>
        <begin position="71"/>
        <end position="94"/>
    </location>
</feature>
<dbReference type="InterPro" id="IPR001206">
    <property type="entry name" value="Diacylglycerol_kinase_cat_dom"/>
</dbReference>